<keyword evidence="2" id="KW-1185">Reference proteome</keyword>
<organism evidence="1 2">
    <name type="scientific">Corynebacterium uropygiale</name>
    <dbReference type="NCBI Taxonomy" id="1775911"/>
    <lineage>
        <taxon>Bacteria</taxon>
        <taxon>Bacillati</taxon>
        <taxon>Actinomycetota</taxon>
        <taxon>Actinomycetes</taxon>
        <taxon>Mycobacteriales</taxon>
        <taxon>Corynebacteriaceae</taxon>
        <taxon>Corynebacterium</taxon>
    </lineage>
</organism>
<name>A0A9X1QPK1_9CORY</name>
<protein>
    <submittedName>
        <fullName evidence="1">Uncharacterized protein</fullName>
    </submittedName>
</protein>
<evidence type="ECO:0000313" key="2">
    <source>
        <dbReference type="Proteomes" id="UP001139336"/>
    </source>
</evidence>
<reference evidence="1" key="1">
    <citation type="submission" date="2022-01" db="EMBL/GenBank/DDBJ databases">
        <title>Corynebacterium sp. nov isolated from isolated from the feces of the greater white-fronted geese (Anser albifrons) at Poyang Lake, PR China.</title>
        <authorList>
            <person name="Liu Q."/>
        </authorList>
    </citation>
    <scope>NUCLEOTIDE SEQUENCE</scope>
    <source>
        <strain evidence="1">JCM 32435</strain>
    </source>
</reference>
<accession>A0A9X1QPK1</accession>
<gene>
    <name evidence="1" type="ORF">L1O03_04615</name>
</gene>
<dbReference type="AlphaFoldDB" id="A0A9X1QPK1"/>
<dbReference type="EMBL" id="JAKGSI010000002">
    <property type="protein sequence ID" value="MCF4006466.1"/>
    <property type="molecule type" value="Genomic_DNA"/>
</dbReference>
<sequence>MTTDLKSIGLDFPRWQDAVEAAIATDNLAVIGEVRGGQLIQYSDASGAQIIILAVEPFATFAGFESTAQVFGHVSMINDVLAFVEVVDAFGHQLASVTLNLAQGPLLVDAPAQQWQQLHLTALALDYTVYPTPEAYTAATGTMQPAQLNSPGAEIIESSSGAAAPDASVTFAGRVIESEYRTSELTGQRFIHVVLDSVVSFDVCLPDAPELPEKGAILEGKGVLTGSVIVASGCGGSGGCSCGSGGCGNH</sequence>
<comment type="caution">
    <text evidence="1">The sequence shown here is derived from an EMBL/GenBank/DDBJ whole genome shotgun (WGS) entry which is preliminary data.</text>
</comment>
<dbReference type="Proteomes" id="UP001139336">
    <property type="component" value="Unassembled WGS sequence"/>
</dbReference>
<evidence type="ECO:0000313" key="1">
    <source>
        <dbReference type="EMBL" id="MCF4006466.1"/>
    </source>
</evidence>
<dbReference type="RefSeq" id="WP_236118265.1">
    <property type="nucleotide sequence ID" value="NZ_JAKGSI010000002.1"/>
</dbReference>
<proteinExistence type="predicted"/>